<dbReference type="PANTHER" id="PTHR36505">
    <property type="entry name" value="BLR1072 PROTEIN"/>
    <property type="match status" value="1"/>
</dbReference>
<feature type="chain" id="PRO_5032419792" description="PRC-barrel domain-containing protein" evidence="2">
    <location>
        <begin position="27"/>
        <end position="178"/>
    </location>
</feature>
<dbReference type="InterPro" id="IPR027275">
    <property type="entry name" value="PRC-brl_dom"/>
</dbReference>
<evidence type="ECO:0000313" key="4">
    <source>
        <dbReference type="EMBL" id="MBB5693222.1"/>
    </source>
</evidence>
<dbReference type="RefSeq" id="WP_184514981.1">
    <property type="nucleotide sequence ID" value="NZ_JACIJD010000004.1"/>
</dbReference>
<proteinExistence type="predicted"/>
<feature type="domain" description="PRC-barrel" evidence="3">
    <location>
        <begin position="45"/>
        <end position="113"/>
    </location>
</feature>
<accession>A0A840YFF5</accession>
<dbReference type="Pfam" id="PF05239">
    <property type="entry name" value="PRC"/>
    <property type="match status" value="1"/>
</dbReference>
<dbReference type="SUPFAM" id="SSF50346">
    <property type="entry name" value="PRC-barrel domain"/>
    <property type="match status" value="1"/>
</dbReference>
<gene>
    <name evidence="4" type="ORF">FHS87_001248</name>
</gene>
<protein>
    <recommendedName>
        <fullName evidence="3">PRC-barrel domain-containing protein</fullName>
    </recommendedName>
</protein>
<feature type="region of interest" description="Disordered" evidence="1">
    <location>
        <begin position="129"/>
        <end position="178"/>
    </location>
</feature>
<dbReference type="EMBL" id="JACIJD010000004">
    <property type="protein sequence ID" value="MBB5693222.1"/>
    <property type="molecule type" value="Genomic_DNA"/>
</dbReference>
<dbReference type="Proteomes" id="UP000580654">
    <property type="component" value="Unassembled WGS sequence"/>
</dbReference>
<reference evidence="4 5" key="1">
    <citation type="submission" date="2020-08" db="EMBL/GenBank/DDBJ databases">
        <title>Genomic Encyclopedia of Type Strains, Phase IV (KMG-IV): sequencing the most valuable type-strain genomes for metagenomic binning, comparative biology and taxonomic classification.</title>
        <authorList>
            <person name="Goeker M."/>
        </authorList>
    </citation>
    <scope>NUCLEOTIDE SEQUENCE [LARGE SCALE GENOMIC DNA]</scope>
    <source>
        <strain evidence="4 5">DSM 25622</strain>
    </source>
</reference>
<keyword evidence="2" id="KW-0732">Signal</keyword>
<feature type="compositionally biased region" description="Pro residues" evidence="1">
    <location>
        <begin position="131"/>
        <end position="151"/>
    </location>
</feature>
<evidence type="ECO:0000256" key="1">
    <source>
        <dbReference type="SAM" id="MobiDB-lite"/>
    </source>
</evidence>
<dbReference type="InterPro" id="IPR011033">
    <property type="entry name" value="PRC_barrel-like_sf"/>
</dbReference>
<dbReference type="PANTHER" id="PTHR36505:SF1">
    <property type="entry name" value="BLR1072 PROTEIN"/>
    <property type="match status" value="1"/>
</dbReference>
<dbReference type="AlphaFoldDB" id="A0A840YFF5"/>
<organism evidence="4 5">
    <name type="scientific">Muricoccus pecuniae</name>
    <dbReference type="NCBI Taxonomy" id="693023"/>
    <lineage>
        <taxon>Bacteria</taxon>
        <taxon>Pseudomonadati</taxon>
        <taxon>Pseudomonadota</taxon>
        <taxon>Alphaproteobacteria</taxon>
        <taxon>Acetobacterales</taxon>
        <taxon>Roseomonadaceae</taxon>
        <taxon>Muricoccus</taxon>
    </lineage>
</organism>
<feature type="compositionally biased region" description="Low complexity" evidence="1">
    <location>
        <begin position="152"/>
        <end position="178"/>
    </location>
</feature>
<comment type="caution">
    <text evidence="4">The sequence shown here is derived from an EMBL/GenBank/DDBJ whole genome shotgun (WGS) entry which is preliminary data.</text>
</comment>
<feature type="signal peptide" evidence="2">
    <location>
        <begin position="1"/>
        <end position="26"/>
    </location>
</feature>
<evidence type="ECO:0000259" key="3">
    <source>
        <dbReference type="Pfam" id="PF05239"/>
    </source>
</evidence>
<keyword evidence="5" id="KW-1185">Reference proteome</keyword>
<evidence type="ECO:0000256" key="2">
    <source>
        <dbReference type="SAM" id="SignalP"/>
    </source>
</evidence>
<name>A0A840YFF5_9PROT</name>
<evidence type="ECO:0000313" key="5">
    <source>
        <dbReference type="Proteomes" id="UP000580654"/>
    </source>
</evidence>
<dbReference type="Gene3D" id="2.30.30.240">
    <property type="entry name" value="PRC-barrel domain"/>
    <property type="match status" value="1"/>
</dbReference>
<sequence>MTTRSTGLCGRFLLVLGTLLPPGAGAQPAPPPAAAREELPRDASQRIIGREVTGPSGEIVARIVNVLLDESGQPRAAVLDYGGFLGVGRRRVAVAWRSLRFSPDVVRLELTRDQMRAFPDYKEGETVVVAAPPPAPEPAAPPASEPEPAPEPEAAGPEPVAPAAAAQPPSAPGAERAQ</sequence>